<gene>
    <name evidence="3" type="ORF">EZJ17_09400</name>
</gene>
<keyword evidence="2" id="KW-0732">Signal</keyword>
<protein>
    <recommendedName>
        <fullName evidence="5">Phage coat protein</fullName>
    </recommendedName>
</protein>
<name>A0AAX1F9R0_9NEIS</name>
<keyword evidence="1" id="KW-1133">Transmembrane helix</keyword>
<organism evidence="3 4">
    <name type="scientific">Eikenella exigua</name>
    <dbReference type="NCBI Taxonomy" id="2528037"/>
    <lineage>
        <taxon>Bacteria</taxon>
        <taxon>Pseudomonadati</taxon>
        <taxon>Pseudomonadota</taxon>
        <taxon>Betaproteobacteria</taxon>
        <taxon>Neisseriales</taxon>
        <taxon>Neisseriaceae</taxon>
        <taxon>Eikenella</taxon>
    </lineage>
</organism>
<feature type="signal peptide" evidence="2">
    <location>
        <begin position="1"/>
        <end position="29"/>
    </location>
</feature>
<feature type="transmembrane region" description="Helical" evidence="1">
    <location>
        <begin position="45"/>
        <end position="73"/>
    </location>
</feature>
<dbReference type="AlphaFoldDB" id="A0AAX1F9R0"/>
<keyword evidence="1" id="KW-0812">Transmembrane</keyword>
<evidence type="ECO:0000256" key="2">
    <source>
        <dbReference type="SAM" id="SignalP"/>
    </source>
</evidence>
<feature type="chain" id="PRO_5043533278" description="Phage coat protein" evidence="2">
    <location>
        <begin position="30"/>
        <end position="80"/>
    </location>
</feature>
<proteinExistence type="predicted"/>
<evidence type="ECO:0008006" key="5">
    <source>
        <dbReference type="Google" id="ProtNLM"/>
    </source>
</evidence>
<dbReference type="EMBL" id="CP038018">
    <property type="protein sequence ID" value="QED92793.1"/>
    <property type="molecule type" value="Genomic_DNA"/>
</dbReference>
<dbReference type="KEGG" id="eex:EZJ17_09400"/>
<evidence type="ECO:0000313" key="3">
    <source>
        <dbReference type="EMBL" id="QED92793.1"/>
    </source>
</evidence>
<evidence type="ECO:0000256" key="1">
    <source>
        <dbReference type="SAM" id="Phobius"/>
    </source>
</evidence>
<evidence type="ECO:0000313" key="4">
    <source>
        <dbReference type="Proteomes" id="UP000326695"/>
    </source>
</evidence>
<dbReference type="RefSeq" id="WP_067444345.1">
    <property type="nucleotide sequence ID" value="NZ_CP038018.1"/>
</dbReference>
<keyword evidence="4" id="KW-1185">Reference proteome</keyword>
<reference evidence="4" key="1">
    <citation type="journal article" date="2019" name="J. Anim. Genet.">
        <title>Description and whole genome sequencing of Eikenella exigua sp. nov., isolated from brain abscess and blood.</title>
        <authorList>
            <person name="Stormo K.A."/>
            <person name="Nygaard R.M."/>
            <person name="Bruvold T.S."/>
            <person name="Dimmen G."/>
            <person name="Lindemann P.C."/>
            <person name="Jordal S."/>
            <person name="Kommedal O."/>
        </authorList>
    </citation>
    <scope>NUCLEOTIDE SEQUENCE [LARGE SCALE GENOMIC DNA]</scope>
    <source>
        <strain evidence="4">PXX</strain>
    </source>
</reference>
<dbReference type="Proteomes" id="UP000326695">
    <property type="component" value="Chromosome"/>
</dbReference>
<keyword evidence="1" id="KW-0472">Membrane</keyword>
<accession>A0AAX1F9R0</accession>
<sequence length="80" mass="8142">MRLLQKFKGFGLKATAAGTALAATGSAYAEGVDLSSIGTTAATEIAKFAVMVSAIGMALLSVVIVIQGFKIAYGMIRSGR</sequence>